<dbReference type="SUPFAM" id="SSF52821">
    <property type="entry name" value="Rhodanese/Cell cycle control phosphatase"/>
    <property type="match status" value="1"/>
</dbReference>
<dbReference type="Pfam" id="PF00581">
    <property type="entry name" value="Rhodanese"/>
    <property type="match status" value="1"/>
</dbReference>
<gene>
    <name evidence="2" type="ORF">JKA74_03845</name>
</gene>
<dbReference type="EMBL" id="JAEQBW010000001">
    <property type="protein sequence ID" value="MBK6264158.1"/>
    <property type="molecule type" value="Genomic_DNA"/>
</dbReference>
<dbReference type="AlphaFoldDB" id="A0A934WW50"/>
<name>A0A934WW50_9BACT</name>
<sequence>MKTRLIMILAFLPILACVQHSIGEITVDELRQINFSNNKDTVLLDVRTAKEYNFSSIENSLNIDLLETDSFIRSINQLDKSRHYLVICRSGSRSLAAIEKMKEMGFKNLSNVIGGMMAWEEKEFPTVKQ</sequence>
<reference evidence="2" key="1">
    <citation type="submission" date="2021-01" db="EMBL/GenBank/DDBJ databases">
        <title>Marivirga aurantiaca sp. nov., isolated from intertidal surface sediments.</title>
        <authorList>
            <person name="Zhang M."/>
        </authorList>
    </citation>
    <scope>NUCLEOTIDE SEQUENCE</scope>
    <source>
        <strain evidence="2">S37H4</strain>
    </source>
</reference>
<evidence type="ECO:0000259" key="1">
    <source>
        <dbReference type="PROSITE" id="PS50206"/>
    </source>
</evidence>
<accession>A0A934WW50</accession>
<dbReference type="Gene3D" id="3.40.250.10">
    <property type="entry name" value="Rhodanese-like domain"/>
    <property type="match status" value="1"/>
</dbReference>
<dbReference type="InterPro" id="IPR036873">
    <property type="entry name" value="Rhodanese-like_dom_sf"/>
</dbReference>
<keyword evidence="3" id="KW-1185">Reference proteome</keyword>
<dbReference type="SMART" id="SM00450">
    <property type="entry name" value="RHOD"/>
    <property type="match status" value="1"/>
</dbReference>
<organism evidence="2 3">
    <name type="scientific">Marivirga aurantiaca</name>
    <dbReference type="NCBI Taxonomy" id="2802615"/>
    <lineage>
        <taxon>Bacteria</taxon>
        <taxon>Pseudomonadati</taxon>
        <taxon>Bacteroidota</taxon>
        <taxon>Cytophagia</taxon>
        <taxon>Cytophagales</taxon>
        <taxon>Marivirgaceae</taxon>
        <taxon>Marivirga</taxon>
    </lineage>
</organism>
<dbReference type="InterPro" id="IPR001763">
    <property type="entry name" value="Rhodanese-like_dom"/>
</dbReference>
<evidence type="ECO:0000313" key="2">
    <source>
        <dbReference type="EMBL" id="MBK6264158.1"/>
    </source>
</evidence>
<proteinExistence type="predicted"/>
<dbReference type="InterPro" id="IPR050229">
    <property type="entry name" value="GlpE_sulfurtransferase"/>
</dbReference>
<comment type="caution">
    <text evidence="2">The sequence shown here is derived from an EMBL/GenBank/DDBJ whole genome shotgun (WGS) entry which is preliminary data.</text>
</comment>
<dbReference type="Proteomes" id="UP000611723">
    <property type="component" value="Unassembled WGS sequence"/>
</dbReference>
<evidence type="ECO:0000313" key="3">
    <source>
        <dbReference type="Proteomes" id="UP000611723"/>
    </source>
</evidence>
<feature type="domain" description="Rhodanese" evidence="1">
    <location>
        <begin position="37"/>
        <end position="128"/>
    </location>
</feature>
<dbReference type="RefSeq" id="WP_201429831.1">
    <property type="nucleotide sequence ID" value="NZ_JAEQBW010000001.1"/>
</dbReference>
<dbReference type="PANTHER" id="PTHR43031">
    <property type="entry name" value="FAD-DEPENDENT OXIDOREDUCTASE"/>
    <property type="match status" value="1"/>
</dbReference>
<dbReference type="PROSITE" id="PS50206">
    <property type="entry name" value="RHODANESE_3"/>
    <property type="match status" value="1"/>
</dbReference>
<protein>
    <submittedName>
        <fullName evidence="2">Rhodanese-like domain-containing protein</fullName>
    </submittedName>
</protein>
<dbReference type="CDD" id="cd00158">
    <property type="entry name" value="RHOD"/>
    <property type="match status" value="1"/>
</dbReference>
<dbReference type="PANTHER" id="PTHR43031:SF17">
    <property type="entry name" value="SULFURTRANSFERASE YTWF-RELATED"/>
    <property type="match status" value="1"/>
</dbReference>